<proteinExistence type="evidence at transcript level"/>
<organism evidence="3">
    <name type="scientific">Saccharum hybrid cultivar Co 740</name>
    <dbReference type="NCBI Taxonomy" id="709326"/>
    <lineage>
        <taxon>Eukaryota</taxon>
        <taxon>Viridiplantae</taxon>
        <taxon>Streptophyta</taxon>
        <taxon>Embryophyta</taxon>
        <taxon>Tracheophyta</taxon>
        <taxon>Spermatophyta</taxon>
        <taxon>Magnoliopsida</taxon>
        <taxon>Liliopsida</taxon>
        <taxon>Poales</taxon>
        <taxon>Poaceae</taxon>
        <taxon>PACMAD clade</taxon>
        <taxon>Panicoideae</taxon>
        <taxon>Andropogonodae</taxon>
        <taxon>Andropogoneae</taxon>
        <taxon>Saccharinae</taxon>
        <taxon>Saccharum</taxon>
        <taxon>Saccharum officinarum species complex</taxon>
    </lineage>
</organism>
<reference evidence="3" key="1">
    <citation type="submission" date="2017-02" db="EMBL/GenBank/DDBJ databases">
        <title>Drought-responsive genes in sugarcane.</title>
        <authorList>
            <person name="Sarath Padmanabhan T.S."/>
            <person name="Manoj V.M."/>
            <person name="Ashwin Narayan J."/>
            <person name="Chakaravarthi M."/>
            <person name="Appunu C."/>
            <person name="Hemaprabha G."/>
        </authorList>
    </citation>
    <scope>NUCLEOTIDE SEQUENCE</scope>
</reference>
<dbReference type="PANTHER" id="PTHR12300">
    <property type="entry name" value="HVA22-LIKE PROTEINS"/>
    <property type="match status" value="1"/>
</dbReference>
<evidence type="ECO:0000256" key="2">
    <source>
        <dbReference type="SAM" id="MobiDB-lite"/>
    </source>
</evidence>
<keyword evidence="1" id="KW-1133">Transmembrane helix</keyword>
<dbReference type="GO" id="GO:0016020">
    <property type="term" value="C:membrane"/>
    <property type="evidence" value="ECO:0007669"/>
    <property type="project" value="UniProtKB-SubCell"/>
</dbReference>
<protein>
    <recommendedName>
        <fullName evidence="1">HVA22-like protein</fullName>
    </recommendedName>
</protein>
<evidence type="ECO:0000313" key="3">
    <source>
        <dbReference type="EMBL" id="AUT32282.1"/>
    </source>
</evidence>
<feature type="compositionally biased region" description="Basic and acidic residues" evidence="2">
    <location>
        <begin position="161"/>
        <end position="252"/>
    </location>
</feature>
<feature type="transmembrane region" description="Helical" evidence="1">
    <location>
        <begin position="50"/>
        <end position="72"/>
    </location>
</feature>
<comment type="subcellular location">
    <subcellularLocation>
        <location evidence="1">Membrane</location>
        <topology evidence="1">Multi-pass membrane protein</topology>
    </subcellularLocation>
</comment>
<sequence>MGSGSLLKVIANNFDVLAGPLVALAYPLYASVKAIETKSPVDDQQWLTYWVLYSLITLFELTFGSIIQWLPFWPSMKLIFICWLVLPYFNGAAYVYQNYVRPAFIKNQMVNIWYVPQKKGLFGKSDDFLTALDKFVEENGTDALKKLANKAGKSFKQSGKSPKDSKESKSSKESKETKSSKDSKELKPSKDAKQSKTSKDSKEPKSPKDSKEQKKAALKDPKKALKDSKELKKALKDSKEQESLEDPKEHTAKKAGKRVTFAEVEPEKELKASNSDWHPSSDFHGAYPEQNSWASSFMIFEDENSYWNRGHPDC</sequence>
<feature type="transmembrane region" description="Helical" evidence="1">
    <location>
        <begin position="6"/>
        <end position="29"/>
    </location>
</feature>
<dbReference type="Pfam" id="PF03134">
    <property type="entry name" value="TB2_DP1_HVA22"/>
    <property type="match status" value="1"/>
</dbReference>
<dbReference type="PANTHER" id="PTHR12300:SF114">
    <property type="entry name" value="HVA22-LIKE PROTEIN"/>
    <property type="match status" value="1"/>
</dbReference>
<dbReference type="InterPro" id="IPR004345">
    <property type="entry name" value="TB2_DP1_HVA22"/>
</dbReference>
<keyword evidence="1" id="KW-0472">Membrane</keyword>
<dbReference type="EMBL" id="KY595440">
    <property type="protein sequence ID" value="AUT32282.1"/>
    <property type="molecule type" value="mRNA"/>
</dbReference>
<accession>A0A2K9REJ5</accession>
<feature type="region of interest" description="Disordered" evidence="2">
    <location>
        <begin position="153"/>
        <end position="283"/>
    </location>
</feature>
<evidence type="ECO:0000256" key="1">
    <source>
        <dbReference type="RuleBase" id="RU362006"/>
    </source>
</evidence>
<comment type="similarity">
    <text evidence="1">Belongs to the DP1 family.</text>
</comment>
<dbReference type="AlphaFoldDB" id="A0A2K9REJ5"/>
<name>A0A2K9REJ5_9POAL</name>
<keyword evidence="1" id="KW-0812">Transmembrane</keyword>
<feature type="transmembrane region" description="Helical" evidence="1">
    <location>
        <begin position="78"/>
        <end position="96"/>
    </location>
</feature>